<dbReference type="GO" id="GO:0051301">
    <property type="term" value="P:cell division"/>
    <property type="evidence" value="ECO:0007669"/>
    <property type="project" value="UniProtKB-KW"/>
</dbReference>
<proteinExistence type="predicted"/>
<dbReference type="PANTHER" id="PTHR37820">
    <property type="entry name" value="CELL DIVISION PROTEIN DIVIB"/>
    <property type="match status" value="1"/>
</dbReference>
<dbReference type="EMBL" id="MHQD01000041">
    <property type="protein sequence ID" value="OGZ95136.1"/>
    <property type="molecule type" value="Genomic_DNA"/>
</dbReference>
<organism evidence="7 8">
    <name type="scientific">Candidatus Sungbacteria bacterium RIFCSPHIGHO2_01_FULL_50_25</name>
    <dbReference type="NCBI Taxonomy" id="1802265"/>
    <lineage>
        <taxon>Bacteria</taxon>
        <taxon>Candidatus Sungiibacteriota</taxon>
    </lineage>
</organism>
<keyword evidence="5" id="KW-0131">Cell cycle</keyword>
<reference evidence="7 8" key="1">
    <citation type="journal article" date="2016" name="Nat. Commun.">
        <title>Thousands of microbial genomes shed light on interconnected biogeochemical processes in an aquifer system.</title>
        <authorList>
            <person name="Anantharaman K."/>
            <person name="Brown C.T."/>
            <person name="Hug L.A."/>
            <person name="Sharon I."/>
            <person name="Castelle C.J."/>
            <person name="Probst A.J."/>
            <person name="Thomas B.C."/>
            <person name="Singh A."/>
            <person name="Wilkins M.J."/>
            <person name="Karaoz U."/>
            <person name="Brodie E.L."/>
            <person name="Williams K.H."/>
            <person name="Hubbard S.S."/>
            <person name="Banfield J.F."/>
        </authorList>
    </citation>
    <scope>NUCLEOTIDE SEQUENCE [LARGE SCALE GENOMIC DNA]</scope>
</reference>
<dbReference type="AlphaFoldDB" id="A0A1G2K6T5"/>
<keyword evidence="1" id="KW-1003">Cell membrane</keyword>
<dbReference type="Proteomes" id="UP000178574">
    <property type="component" value="Unassembled WGS sequence"/>
</dbReference>
<evidence type="ECO:0000256" key="5">
    <source>
        <dbReference type="ARBA" id="ARBA00023306"/>
    </source>
</evidence>
<evidence type="ECO:0000313" key="7">
    <source>
        <dbReference type="EMBL" id="OGZ95136.1"/>
    </source>
</evidence>
<sequence length="272" mass="30842">MNTGSRIVYMRRSERARKPSRKRKIAFIFFAFLLCALAGSSVYLLRHPALQVTDISVVGLRRVLPAEIELKIREELSGNFFYVIPRSSIVLFSASALEGTLKSAMPRLASLHITREFPSKISVEAREREFWAVFCAGEGGECGYMDRTGFVYESAPQSSGSLILSVRKDTGSVGIPSQAIEPALAEQFADAVRVLKEEIGEDGESFFIFSELRDEFRIKVRSGYTLYIKRDDEFKNTIAILKTFLEKEAGENRKDLDYIDLRFGNKIFYKLK</sequence>
<feature type="domain" description="POTRA" evidence="6">
    <location>
        <begin position="52"/>
        <end position="128"/>
    </location>
</feature>
<dbReference type="InterPro" id="IPR013685">
    <property type="entry name" value="POTRA_FtsQ_type"/>
</dbReference>
<evidence type="ECO:0000256" key="3">
    <source>
        <dbReference type="ARBA" id="ARBA00022692"/>
    </source>
</evidence>
<dbReference type="Pfam" id="PF08478">
    <property type="entry name" value="POTRA_1"/>
    <property type="match status" value="1"/>
</dbReference>
<keyword evidence="3" id="KW-0812">Transmembrane</keyword>
<accession>A0A1G2K6T5</accession>
<gene>
    <name evidence="7" type="ORF">A2847_00600</name>
</gene>
<dbReference type="GO" id="GO:0005886">
    <property type="term" value="C:plasma membrane"/>
    <property type="evidence" value="ECO:0007669"/>
    <property type="project" value="TreeGrafter"/>
</dbReference>
<evidence type="ECO:0000256" key="4">
    <source>
        <dbReference type="ARBA" id="ARBA00022989"/>
    </source>
</evidence>
<evidence type="ECO:0000256" key="1">
    <source>
        <dbReference type="ARBA" id="ARBA00022475"/>
    </source>
</evidence>
<evidence type="ECO:0000313" key="8">
    <source>
        <dbReference type="Proteomes" id="UP000178574"/>
    </source>
</evidence>
<protein>
    <recommendedName>
        <fullName evidence="6">POTRA domain-containing protein</fullName>
    </recommendedName>
</protein>
<keyword evidence="4" id="KW-1133">Transmembrane helix</keyword>
<keyword evidence="4" id="KW-0472">Membrane</keyword>
<evidence type="ECO:0000256" key="2">
    <source>
        <dbReference type="ARBA" id="ARBA00022618"/>
    </source>
</evidence>
<name>A0A1G2K6T5_9BACT</name>
<dbReference type="PANTHER" id="PTHR37820:SF1">
    <property type="entry name" value="CELL DIVISION PROTEIN FTSQ"/>
    <property type="match status" value="1"/>
</dbReference>
<dbReference type="InterPro" id="IPR050487">
    <property type="entry name" value="FtsQ_DivIB"/>
</dbReference>
<evidence type="ECO:0000259" key="6">
    <source>
        <dbReference type="Pfam" id="PF08478"/>
    </source>
</evidence>
<comment type="caution">
    <text evidence="7">The sequence shown here is derived from an EMBL/GenBank/DDBJ whole genome shotgun (WGS) entry which is preliminary data.</text>
</comment>
<keyword evidence="2" id="KW-0132">Cell division</keyword>